<dbReference type="Pfam" id="PF11290">
    <property type="entry name" value="DUF3090"/>
    <property type="match status" value="1"/>
</dbReference>
<reference evidence="1" key="1">
    <citation type="submission" date="2020-05" db="EMBL/GenBank/DDBJ databases">
        <authorList>
            <person name="Chiriac C."/>
            <person name="Salcher M."/>
            <person name="Ghai R."/>
            <person name="Kavagutti S V."/>
        </authorList>
    </citation>
    <scope>NUCLEOTIDE SEQUENCE</scope>
</reference>
<accession>A0A6J7DWM3</accession>
<organism evidence="1">
    <name type="scientific">freshwater metagenome</name>
    <dbReference type="NCBI Taxonomy" id="449393"/>
    <lineage>
        <taxon>unclassified sequences</taxon>
        <taxon>metagenomes</taxon>
        <taxon>ecological metagenomes</taxon>
    </lineage>
</organism>
<proteinExistence type="predicted"/>
<dbReference type="InterPro" id="IPR021441">
    <property type="entry name" value="DUF3090"/>
</dbReference>
<evidence type="ECO:0000313" key="1">
    <source>
        <dbReference type="EMBL" id="CAB4875272.1"/>
    </source>
</evidence>
<sequence length="184" mass="20229">MARNLFIHDNPDRFVAGTVGEPGQRTFFLQARSGKRLNSVSLEKQQVAVLAERLDALLDEVQRMDLAQVPEVGGLDDLGPLETPLDDDFRVGALSLGWDEEDRLVLIEAFAPTEGEDDDADEPFEDDDPLGPDLLRVRLTPIEARAFVKRAFAVVGAGRPACPFCSLPLDQSGHVCARANGYRR</sequence>
<dbReference type="EMBL" id="CAFBLM010000047">
    <property type="protein sequence ID" value="CAB4875272.1"/>
    <property type="molecule type" value="Genomic_DNA"/>
</dbReference>
<dbReference type="AlphaFoldDB" id="A0A6J7DWM3"/>
<gene>
    <name evidence="1" type="ORF">UFOPK3401_01041</name>
</gene>
<dbReference type="NCBIfam" id="TIGR03847">
    <property type="entry name" value="conserved hypothetical protein"/>
    <property type="match status" value="1"/>
</dbReference>
<name>A0A6J7DWM3_9ZZZZ</name>
<protein>
    <submittedName>
        <fullName evidence="1">Unannotated protein</fullName>
    </submittedName>
</protein>